<proteinExistence type="predicted"/>
<reference evidence="1 2" key="1">
    <citation type="journal article" date="2019" name="Int. J. Syst. Evol. Microbiol.">
        <title>The Global Catalogue of Microorganisms (GCM) 10K type strain sequencing project: providing services to taxonomists for standard genome sequencing and annotation.</title>
        <authorList>
            <consortium name="The Broad Institute Genomics Platform"/>
            <consortium name="The Broad Institute Genome Sequencing Center for Infectious Disease"/>
            <person name="Wu L."/>
            <person name="Ma J."/>
        </authorList>
    </citation>
    <scope>NUCLEOTIDE SEQUENCE [LARGE SCALE GENOMIC DNA]</scope>
    <source>
        <strain evidence="1 2">JCM 17504</strain>
    </source>
</reference>
<dbReference type="AlphaFoldDB" id="A0AAV3UH07"/>
<gene>
    <name evidence="1" type="ORF">GCM10025751_21310</name>
</gene>
<dbReference type="GeneID" id="68613295"/>
<comment type="caution">
    <text evidence="1">The sequence shown here is derived from an EMBL/GenBank/DDBJ whole genome shotgun (WGS) entry which is preliminary data.</text>
</comment>
<evidence type="ECO:0000313" key="2">
    <source>
        <dbReference type="Proteomes" id="UP001501729"/>
    </source>
</evidence>
<dbReference type="Proteomes" id="UP001501729">
    <property type="component" value="Unassembled WGS sequence"/>
</dbReference>
<accession>A0AAV3UH07</accession>
<dbReference type="EMBL" id="BAABKX010000003">
    <property type="protein sequence ID" value="GAA5048984.1"/>
    <property type="molecule type" value="Genomic_DNA"/>
</dbReference>
<sequence>MRIRRLRATEFVSFVDDLLLPFAREMAILDEFDTLADRGVRANVFSYVEDRHSGDDTVTFVAADGDELVGHVTVEKRASPRCSSAARGDTSAPCMSFEVAGKA</sequence>
<protein>
    <submittedName>
        <fullName evidence="1">Uncharacterized protein</fullName>
    </submittedName>
</protein>
<keyword evidence="2" id="KW-1185">Reference proteome</keyword>
<evidence type="ECO:0000313" key="1">
    <source>
        <dbReference type="EMBL" id="GAA5048984.1"/>
    </source>
</evidence>
<organism evidence="1 2">
    <name type="scientific">Haladaptatus pallidirubidus</name>
    <dbReference type="NCBI Taxonomy" id="1008152"/>
    <lineage>
        <taxon>Archaea</taxon>
        <taxon>Methanobacteriati</taxon>
        <taxon>Methanobacteriota</taxon>
        <taxon>Stenosarchaea group</taxon>
        <taxon>Halobacteria</taxon>
        <taxon>Halobacteriales</taxon>
        <taxon>Haladaptataceae</taxon>
        <taxon>Haladaptatus</taxon>
    </lineage>
</organism>
<name>A0AAV3UH07_9EURY</name>
<dbReference type="RefSeq" id="WP_227776857.1">
    <property type="nucleotide sequence ID" value="NZ_BAABKX010000003.1"/>
</dbReference>